<comment type="caution">
    <text evidence="1">The sequence shown here is derived from an EMBL/GenBank/DDBJ whole genome shotgun (WGS) entry which is preliminary data.</text>
</comment>
<evidence type="ECO:0000313" key="2">
    <source>
        <dbReference type="Proteomes" id="UP000290218"/>
    </source>
</evidence>
<dbReference type="EMBL" id="SDHX01000001">
    <property type="protein sequence ID" value="RXK55885.1"/>
    <property type="molecule type" value="Genomic_DNA"/>
</dbReference>
<keyword evidence="2" id="KW-1185">Reference proteome</keyword>
<name>A0A4Q1CA17_9BACT</name>
<dbReference type="RefSeq" id="WP_129047251.1">
    <property type="nucleotide sequence ID" value="NZ_SDHX01000001.1"/>
</dbReference>
<sequence>MFHLLAFLPPPPGAALAVLLALAGAMRLAAQSWPAVPPVDYSTLSLAQFADHELEVPYHLRHFAQVVNAVVESGPNRGFLNLQVYREPVDNQPHNARIMENQLALAYFYAADRPWNPYCGHAAVRVRLEAMLDRWARIQNQPGSADGDFDGLFSEYSPTNWSLAPTSFGVMHAAEALHLLRTSGLPFDPIVAESARVALRRGLMAIFKCPEMRLHARE</sequence>
<dbReference type="AlphaFoldDB" id="A0A4Q1CA17"/>
<gene>
    <name evidence="1" type="ORF">ESB00_08380</name>
</gene>
<proteinExistence type="predicted"/>
<reference evidence="1 2" key="1">
    <citation type="submission" date="2019-01" db="EMBL/GenBank/DDBJ databases">
        <title>Lacunisphaera sp. strain TWA-58.</title>
        <authorList>
            <person name="Chen W.-M."/>
        </authorList>
    </citation>
    <scope>NUCLEOTIDE SEQUENCE [LARGE SCALE GENOMIC DNA]</scope>
    <source>
        <strain evidence="1 2">TWA-58</strain>
    </source>
</reference>
<dbReference type="OrthoDB" id="611427at2"/>
<accession>A0A4Q1CA17</accession>
<organism evidence="1 2">
    <name type="scientific">Oleiharenicola lentus</name>
    <dbReference type="NCBI Taxonomy" id="2508720"/>
    <lineage>
        <taxon>Bacteria</taxon>
        <taxon>Pseudomonadati</taxon>
        <taxon>Verrucomicrobiota</taxon>
        <taxon>Opitutia</taxon>
        <taxon>Opitutales</taxon>
        <taxon>Opitutaceae</taxon>
        <taxon>Oleiharenicola</taxon>
    </lineage>
</organism>
<evidence type="ECO:0000313" key="1">
    <source>
        <dbReference type="EMBL" id="RXK55885.1"/>
    </source>
</evidence>
<dbReference type="Proteomes" id="UP000290218">
    <property type="component" value="Unassembled WGS sequence"/>
</dbReference>
<protein>
    <submittedName>
        <fullName evidence="1">Uncharacterized protein</fullName>
    </submittedName>
</protein>